<dbReference type="InterPro" id="IPR052194">
    <property type="entry name" value="MESH1"/>
</dbReference>
<dbReference type="Gene3D" id="1.10.3210.10">
    <property type="entry name" value="Hypothetical protein af1432"/>
    <property type="match status" value="1"/>
</dbReference>
<dbReference type="STRING" id="349124.Hhal_0578"/>
<reference evidence="1 2" key="2">
    <citation type="journal article" date="2013" name="Stand. Genomic Sci.">
        <title>Complete genome sequence of Halorhodospira halophila SL1.</title>
        <authorList>
            <person name="Challacombe J.F."/>
            <person name="Majid S."/>
            <person name="Deole R."/>
            <person name="Brettin T.S."/>
            <person name="Bruce D."/>
            <person name="Delano S.F."/>
            <person name="Detter J.C."/>
            <person name="Gleasner C.D."/>
            <person name="Han C.S."/>
            <person name="Misra M."/>
            <person name="Reitenga K.G."/>
            <person name="Mikhailova N."/>
            <person name="Woyke T."/>
            <person name="Pitluck S."/>
            <person name="Nolan M."/>
            <person name="Land M.L."/>
            <person name="Saunders E."/>
            <person name="Tapia R."/>
            <person name="Lapidus A."/>
            <person name="Ivanova N."/>
            <person name="Hoff W.D."/>
        </authorList>
    </citation>
    <scope>NUCLEOTIDE SEQUENCE [LARGE SCALE GENOMIC DNA]</scope>
    <source>
        <strain evidence="2">DSM 244 / SL1</strain>
    </source>
</reference>
<dbReference type="HOGENOM" id="CLU_1407041_0_0_6"/>
<dbReference type="GO" id="GO:0008893">
    <property type="term" value="F:guanosine-3',5'-bis(diphosphate) 3'-diphosphatase activity"/>
    <property type="evidence" value="ECO:0007669"/>
    <property type="project" value="TreeGrafter"/>
</dbReference>
<evidence type="ECO:0000313" key="2">
    <source>
        <dbReference type="Proteomes" id="UP000000647"/>
    </source>
</evidence>
<dbReference type="OrthoDB" id="9802385at2"/>
<dbReference type="PANTHER" id="PTHR46246:SF1">
    <property type="entry name" value="GUANOSINE-3',5'-BIS(DIPHOSPHATE) 3'-PYROPHOSPHOHYDROLASE MESH1"/>
    <property type="match status" value="1"/>
</dbReference>
<evidence type="ECO:0000313" key="1">
    <source>
        <dbReference type="EMBL" id="ABM61364.1"/>
    </source>
</evidence>
<dbReference type="SUPFAM" id="SSF109604">
    <property type="entry name" value="HD-domain/PDEase-like"/>
    <property type="match status" value="1"/>
</dbReference>
<proteinExistence type="predicted"/>
<name>A1WUK2_HALHL</name>
<dbReference type="AlphaFoldDB" id="A1WUK2"/>
<protein>
    <submittedName>
        <fullName evidence="1">Guanosine polyphosphate pyrophosphohydrolases/synthetases-like protein</fullName>
    </submittedName>
</protein>
<dbReference type="PANTHER" id="PTHR46246">
    <property type="entry name" value="GUANOSINE-3',5'-BIS(DIPHOSPHATE) 3'-PYROPHOSPHOHYDROLASE MESH1"/>
    <property type="match status" value="1"/>
</dbReference>
<sequence length="193" mass="21597">MTDPQQPSARDEQRLYEAITLAMYIHRDQRRRYTGEPYWKHLAEVAALTRLGTEETDALITAWLHDAVEDSSLEPGMLCAQFGEQVRSGVMWLTCPASQEDEPRDQRTARAVKQLRQAPGWVQTIKCADLASNLASIADHDLAFARRYVPECRALYESLGQASPPVRMLAAKELVAAEAKCFPVETNPRGTPA</sequence>
<dbReference type="EMBL" id="CP000544">
    <property type="protein sequence ID" value="ABM61364.1"/>
    <property type="molecule type" value="Genomic_DNA"/>
</dbReference>
<dbReference type="Proteomes" id="UP000000647">
    <property type="component" value="Chromosome"/>
</dbReference>
<keyword evidence="1" id="KW-0378">Hydrolase</keyword>
<keyword evidence="2" id="KW-1185">Reference proteome</keyword>
<dbReference type="KEGG" id="hha:Hhal_0578"/>
<accession>A1WUK2</accession>
<reference evidence="2" key="1">
    <citation type="submission" date="2006-12" db="EMBL/GenBank/DDBJ databases">
        <title>Complete sequence of Halorhodospira halophila SL1.</title>
        <authorList>
            <consortium name="US DOE Joint Genome Institute"/>
            <person name="Copeland A."/>
            <person name="Lucas S."/>
            <person name="Lapidus A."/>
            <person name="Barry K."/>
            <person name="Detter J.C."/>
            <person name="Glavina del Rio T."/>
            <person name="Hammon N."/>
            <person name="Israni S."/>
            <person name="Dalin E."/>
            <person name="Tice H."/>
            <person name="Pitluck S."/>
            <person name="Saunders E."/>
            <person name="Brettin T."/>
            <person name="Bruce D."/>
            <person name="Han C."/>
            <person name="Tapia R."/>
            <person name="Schmutz J."/>
            <person name="Larimer F."/>
            <person name="Land M."/>
            <person name="Hauser L."/>
            <person name="Kyrpides N."/>
            <person name="Mikhailova N."/>
            <person name="Hoff W."/>
            <person name="Richardson P."/>
        </authorList>
    </citation>
    <scope>NUCLEOTIDE SEQUENCE [LARGE SCALE GENOMIC DNA]</scope>
    <source>
        <strain evidence="2">DSM 244 / SL1</strain>
    </source>
</reference>
<dbReference type="eggNOG" id="COG0317">
    <property type="taxonomic scope" value="Bacteria"/>
</dbReference>
<organism evidence="1 2">
    <name type="scientific">Halorhodospira halophila (strain DSM 244 / SL1)</name>
    <name type="common">Ectothiorhodospira halophila (strain DSM 244 / SL1)</name>
    <dbReference type="NCBI Taxonomy" id="349124"/>
    <lineage>
        <taxon>Bacteria</taxon>
        <taxon>Pseudomonadati</taxon>
        <taxon>Pseudomonadota</taxon>
        <taxon>Gammaproteobacteria</taxon>
        <taxon>Chromatiales</taxon>
        <taxon>Ectothiorhodospiraceae</taxon>
        <taxon>Halorhodospira</taxon>
    </lineage>
</organism>
<dbReference type="RefSeq" id="WP_011813387.1">
    <property type="nucleotide sequence ID" value="NC_008789.1"/>
</dbReference>
<gene>
    <name evidence="1" type="ordered locus">Hhal_0578</name>
</gene>
<dbReference type="Pfam" id="PF13328">
    <property type="entry name" value="HD_4"/>
    <property type="match status" value="1"/>
</dbReference>